<organism evidence="2 3">
    <name type="scientific">Geodermatophilus pulveris</name>
    <dbReference type="NCBI Taxonomy" id="1564159"/>
    <lineage>
        <taxon>Bacteria</taxon>
        <taxon>Bacillati</taxon>
        <taxon>Actinomycetota</taxon>
        <taxon>Actinomycetes</taxon>
        <taxon>Geodermatophilales</taxon>
        <taxon>Geodermatophilaceae</taxon>
        <taxon>Geodermatophilus</taxon>
    </lineage>
</organism>
<evidence type="ECO:0000313" key="3">
    <source>
        <dbReference type="Proteomes" id="UP000198373"/>
    </source>
</evidence>
<protein>
    <submittedName>
        <fullName evidence="2">Uncharacterized protein</fullName>
    </submittedName>
</protein>
<proteinExistence type="predicted"/>
<gene>
    <name evidence="2" type="ORF">SAMN06893096_10725</name>
</gene>
<sequence>MKRAAFRLQSVLEVRRTEERAAALAAADAARAAAEADRRATEAEAAASSALPSGPLDPGAFRARMALGRLAAEDAVAARSLATASAEQADLVRAAWTAAAQRAKGLERLRERHLQAVRLAEQTAEERTVDDLVTARSGRRARTDGEAAWRD</sequence>
<evidence type="ECO:0000313" key="2">
    <source>
        <dbReference type="EMBL" id="SNS71665.1"/>
    </source>
</evidence>
<dbReference type="RefSeq" id="WP_089306305.1">
    <property type="nucleotide sequence ID" value="NZ_FZOO01000007.1"/>
</dbReference>
<dbReference type="EMBL" id="FZOO01000007">
    <property type="protein sequence ID" value="SNS71665.1"/>
    <property type="molecule type" value="Genomic_DNA"/>
</dbReference>
<dbReference type="Proteomes" id="UP000198373">
    <property type="component" value="Unassembled WGS sequence"/>
</dbReference>
<dbReference type="InterPro" id="IPR053716">
    <property type="entry name" value="Flag_assembly_chemotaxis_eff"/>
</dbReference>
<dbReference type="AlphaFoldDB" id="A0A239GS11"/>
<name>A0A239GS11_9ACTN</name>
<feature type="compositionally biased region" description="Basic and acidic residues" evidence="1">
    <location>
        <begin position="141"/>
        <end position="151"/>
    </location>
</feature>
<reference evidence="3" key="1">
    <citation type="submission" date="2017-06" db="EMBL/GenBank/DDBJ databases">
        <authorList>
            <person name="Varghese N."/>
            <person name="Submissions S."/>
        </authorList>
    </citation>
    <scope>NUCLEOTIDE SEQUENCE [LARGE SCALE GENOMIC DNA]</scope>
    <source>
        <strain evidence="3">DSM 46839</strain>
    </source>
</reference>
<keyword evidence="3" id="KW-1185">Reference proteome</keyword>
<dbReference type="OrthoDB" id="5192377at2"/>
<accession>A0A239GS11</accession>
<evidence type="ECO:0000256" key="1">
    <source>
        <dbReference type="SAM" id="MobiDB-lite"/>
    </source>
</evidence>
<feature type="region of interest" description="Disordered" evidence="1">
    <location>
        <begin position="125"/>
        <end position="151"/>
    </location>
</feature>
<dbReference type="Gene3D" id="1.10.287.1700">
    <property type="match status" value="1"/>
</dbReference>